<evidence type="ECO:0000256" key="8">
    <source>
        <dbReference type="ARBA" id="ARBA00022771"/>
    </source>
</evidence>
<dbReference type="Pfam" id="PF23760">
    <property type="entry name" value="Beta-prop_DCAF12"/>
    <property type="match status" value="1"/>
</dbReference>
<dbReference type="InterPro" id="IPR051191">
    <property type="entry name" value="DCAF12"/>
</dbReference>
<organism evidence="17 18">
    <name type="scientific">Amphibalanus amphitrite</name>
    <name type="common">Striped barnacle</name>
    <name type="synonym">Balanus amphitrite</name>
    <dbReference type="NCBI Taxonomy" id="1232801"/>
    <lineage>
        <taxon>Eukaryota</taxon>
        <taxon>Metazoa</taxon>
        <taxon>Ecdysozoa</taxon>
        <taxon>Arthropoda</taxon>
        <taxon>Crustacea</taxon>
        <taxon>Multicrustacea</taxon>
        <taxon>Cirripedia</taxon>
        <taxon>Thoracica</taxon>
        <taxon>Thoracicalcarea</taxon>
        <taxon>Balanomorpha</taxon>
        <taxon>Balanoidea</taxon>
        <taxon>Balanidae</taxon>
        <taxon>Amphibalaninae</taxon>
        <taxon>Amphibalanus</taxon>
    </lineage>
</organism>
<dbReference type="OrthoDB" id="265955at2759"/>
<dbReference type="InterPro" id="IPR049899">
    <property type="entry name" value="Znf_C2HC_C3H"/>
</dbReference>
<evidence type="ECO:0000256" key="9">
    <source>
        <dbReference type="ARBA" id="ARBA00022786"/>
    </source>
</evidence>
<feature type="region of interest" description="Disordered" evidence="15">
    <location>
        <begin position="681"/>
        <end position="752"/>
    </location>
</feature>
<accession>A0A6A4XCP8</accession>
<feature type="compositionally biased region" description="Basic and acidic residues" evidence="15">
    <location>
        <begin position="589"/>
        <end position="606"/>
    </location>
</feature>
<evidence type="ECO:0000256" key="1">
    <source>
        <dbReference type="ARBA" id="ARBA00004123"/>
    </source>
</evidence>
<dbReference type="InterPro" id="IPR015943">
    <property type="entry name" value="WD40/YVTN_repeat-like_dom_sf"/>
</dbReference>
<protein>
    <submittedName>
        <fullName evidence="17">DDB1-and CUL4-associated factor 12</fullName>
    </submittedName>
</protein>
<dbReference type="EMBL" id="VIIS01000186">
    <property type="protein sequence ID" value="KAF0312221.1"/>
    <property type="molecule type" value="Genomic_DNA"/>
</dbReference>
<dbReference type="PANTHER" id="PTHR19860">
    <property type="entry name" value="DDB1- AND CUL4-ASSOCIATED FACTOR 12-RELATED"/>
    <property type="match status" value="1"/>
</dbReference>
<proteinExistence type="inferred from homology"/>
<dbReference type="PROSITE" id="PS52027">
    <property type="entry name" value="ZF_C2HC_C3H"/>
    <property type="match status" value="1"/>
</dbReference>
<evidence type="ECO:0000256" key="3">
    <source>
        <dbReference type="ARBA" id="ARBA00004906"/>
    </source>
</evidence>
<comment type="caution">
    <text evidence="17">The sequence shown here is derived from an EMBL/GenBank/DDBJ whole genome shotgun (WGS) entry which is preliminary data.</text>
</comment>
<dbReference type="Gene3D" id="3.30.160.60">
    <property type="entry name" value="Classic Zinc Finger"/>
    <property type="match status" value="2"/>
</dbReference>
<feature type="compositionally biased region" description="Basic and acidic residues" evidence="15">
    <location>
        <begin position="562"/>
        <end position="571"/>
    </location>
</feature>
<evidence type="ECO:0000313" key="17">
    <source>
        <dbReference type="EMBL" id="KAF0312221.1"/>
    </source>
</evidence>
<keyword evidence="10" id="KW-0862">Zinc</keyword>
<dbReference type="InterPro" id="IPR036322">
    <property type="entry name" value="WD40_repeat_dom_sf"/>
</dbReference>
<comment type="similarity">
    <text evidence="12">Belongs to the WD repeat DCAF12 family.</text>
</comment>
<dbReference type="Gene3D" id="2.130.10.10">
    <property type="entry name" value="YVTN repeat-like/Quinoprotein amine dehydrogenase"/>
    <property type="match status" value="2"/>
</dbReference>
<dbReference type="Proteomes" id="UP000440578">
    <property type="component" value="Unassembled WGS sequence"/>
</dbReference>
<feature type="region of interest" description="Disordered" evidence="15">
    <location>
        <begin position="1"/>
        <end position="25"/>
    </location>
</feature>
<feature type="region of interest" description="Disordered" evidence="15">
    <location>
        <begin position="587"/>
        <end position="609"/>
    </location>
</feature>
<dbReference type="SMART" id="SM00320">
    <property type="entry name" value="WD40"/>
    <property type="match status" value="4"/>
</dbReference>
<evidence type="ECO:0000256" key="15">
    <source>
        <dbReference type="SAM" id="MobiDB-lite"/>
    </source>
</evidence>
<keyword evidence="8 14" id="KW-0863">Zinc-finger</keyword>
<keyword evidence="11" id="KW-0539">Nucleus</keyword>
<evidence type="ECO:0000256" key="6">
    <source>
        <dbReference type="ARBA" id="ARBA00022723"/>
    </source>
</evidence>
<dbReference type="GO" id="GO:0080008">
    <property type="term" value="C:Cul4-RING E3 ubiquitin ligase complex"/>
    <property type="evidence" value="ECO:0007669"/>
    <property type="project" value="TreeGrafter"/>
</dbReference>
<dbReference type="AlphaFoldDB" id="A0A6A4XCP8"/>
<keyword evidence="7" id="KW-0677">Repeat</keyword>
<keyword evidence="5 13" id="KW-0853">WD repeat</keyword>
<feature type="compositionally biased region" description="Basic and acidic residues" evidence="15">
    <location>
        <begin position="684"/>
        <end position="693"/>
    </location>
</feature>
<comment type="pathway">
    <text evidence="3">Protein modification; protein ubiquitination.</text>
</comment>
<dbReference type="PANTHER" id="PTHR19860:SF16">
    <property type="entry name" value="DDB1- AND CUL4-ASSOCIATED FACTOR 12"/>
    <property type="match status" value="1"/>
</dbReference>
<evidence type="ECO:0000256" key="12">
    <source>
        <dbReference type="ARBA" id="ARBA00038022"/>
    </source>
</evidence>
<evidence type="ECO:0000256" key="13">
    <source>
        <dbReference type="PROSITE-ProRule" id="PRU00221"/>
    </source>
</evidence>
<sequence>MATVRRRPVVGSRPPSAGIRQPFTQPDNVSIIKSDSWGASSKPEEFIYYSDSEDEDQGADTRERYDTTSRSFVDFHMTQQSGLQRLNPCTLVREYATKHLLSYSMMRERLIPMNNYNKVFCSSWLSDNQVVFGTKCNKILVYNLRTRRIDNIPMLRSSTPPSEVTGGVYALSLNPSRTLLATSARHSLDLAVYRLPTLDPVCVGENGHKDWMYDTAWLDDQYVATGGRDTNVSLWRVPDEQPDPDPEAPPSYSRVTAVATKKCKTADKVPLIESLAVLSTDCVVVSVLVRSLAYNQRDQSLVALSLNAYVHLFDAGAFKQKLSRKLPHSMDNVCLALGDNCKMYAVGSKSHTTILDSKSLKVLKKITAKYHGCGIRSLSFNGDILTIGTGTAVLMFYDLRAQKYLDSGVSSGRAVVLKAASGWASSPRADEPAFHDAAAGGAHQVDHMPAIYTHCYDASGTRLAPAESPARPPAYVDCYVCGRQFGSRSVALHVTRCLERWRAANATLPASERSAEPQPPPAAEPSLNSSWPRSNGRLRAALEEQQSPRVSRPRTATLKKPRVLDAEKKAELDMSTTRCNELLQLAAENRARRERPERAASEERAGRPQTIKLSQPSSRDLNVPNIDYRSAAVISPEGRAKATKATSKLGRRLPNFTRALEELFHAPRAKAGVPRPCMSCGKPENPERFHSHPAEPSAEPPRRAKRPSKKRMSIQRPVAIRYRAAGGGGGAPQPPIVDPVAQRKQQLEEEQRLKQQRLREEYLKKEEKSKKAREDAMRKKLAFTMAKQQRVTNGVAAPPRPEPCYVCGKPFGANSLLIHQPQCLEVSGPPPQSVPAVSNSRRPGEGDAHLFHEGFPIFSRKTSVRSITRCID</sequence>
<evidence type="ECO:0000256" key="14">
    <source>
        <dbReference type="PROSITE-ProRule" id="PRU01371"/>
    </source>
</evidence>
<evidence type="ECO:0000256" key="2">
    <source>
        <dbReference type="ARBA" id="ARBA00004496"/>
    </source>
</evidence>
<comment type="subcellular location">
    <subcellularLocation>
        <location evidence="2">Cytoplasm</location>
    </subcellularLocation>
    <subcellularLocation>
        <location evidence="1">Nucleus</location>
    </subcellularLocation>
</comment>
<evidence type="ECO:0000256" key="5">
    <source>
        <dbReference type="ARBA" id="ARBA00022574"/>
    </source>
</evidence>
<evidence type="ECO:0000259" key="16">
    <source>
        <dbReference type="PROSITE" id="PS52027"/>
    </source>
</evidence>
<dbReference type="InterPro" id="IPR056151">
    <property type="entry name" value="Beta-prop_DCAF12"/>
</dbReference>
<evidence type="ECO:0000256" key="10">
    <source>
        <dbReference type="ARBA" id="ARBA00022833"/>
    </source>
</evidence>
<evidence type="ECO:0000313" key="18">
    <source>
        <dbReference type="Proteomes" id="UP000440578"/>
    </source>
</evidence>
<dbReference type="GO" id="GO:0008270">
    <property type="term" value="F:zinc ion binding"/>
    <property type="evidence" value="ECO:0007669"/>
    <property type="project" value="UniProtKB-KW"/>
</dbReference>
<keyword evidence="18" id="KW-1185">Reference proteome</keyword>
<dbReference type="PROSITE" id="PS50082">
    <property type="entry name" value="WD_REPEATS_2"/>
    <property type="match status" value="1"/>
</dbReference>
<dbReference type="GO" id="GO:0005634">
    <property type="term" value="C:nucleus"/>
    <property type="evidence" value="ECO:0007669"/>
    <property type="project" value="UniProtKB-SubCell"/>
</dbReference>
<feature type="compositionally biased region" description="Basic residues" evidence="15">
    <location>
        <begin position="703"/>
        <end position="713"/>
    </location>
</feature>
<feature type="repeat" description="WD" evidence="13">
    <location>
        <begin position="205"/>
        <end position="237"/>
    </location>
</feature>
<dbReference type="SUPFAM" id="SSF50978">
    <property type="entry name" value="WD40 repeat-like"/>
    <property type="match status" value="1"/>
</dbReference>
<evidence type="ECO:0000256" key="4">
    <source>
        <dbReference type="ARBA" id="ARBA00022490"/>
    </source>
</evidence>
<reference evidence="17 18" key="1">
    <citation type="submission" date="2019-07" db="EMBL/GenBank/DDBJ databases">
        <title>Draft genome assembly of a fouling barnacle, Amphibalanus amphitrite (Darwin, 1854): The first reference genome for Thecostraca.</title>
        <authorList>
            <person name="Kim W."/>
        </authorList>
    </citation>
    <scope>NUCLEOTIDE SEQUENCE [LARGE SCALE GENOMIC DNA]</scope>
    <source>
        <strain evidence="17">SNU_AA5</strain>
        <tissue evidence="17">Soma without cirri and trophi</tissue>
    </source>
</reference>
<name>A0A6A4XCP8_AMPAM</name>
<feature type="region of interest" description="Disordered" evidence="15">
    <location>
        <begin position="508"/>
        <end position="571"/>
    </location>
</feature>
<evidence type="ECO:0000256" key="7">
    <source>
        <dbReference type="ARBA" id="ARBA00022737"/>
    </source>
</evidence>
<feature type="domain" description="C2HC/C3H-type" evidence="16">
    <location>
        <begin position="800"/>
        <end position="829"/>
    </location>
</feature>
<keyword evidence="6" id="KW-0479">Metal-binding</keyword>
<gene>
    <name evidence="17" type="primary">DCAF12</name>
    <name evidence="17" type="ORF">FJT64_017027</name>
</gene>
<keyword evidence="4" id="KW-0963">Cytoplasm</keyword>
<dbReference type="InterPro" id="IPR001680">
    <property type="entry name" value="WD40_rpt"/>
</dbReference>
<dbReference type="Pfam" id="PF13913">
    <property type="entry name" value="zf-C2HC_2"/>
    <property type="match status" value="2"/>
</dbReference>
<evidence type="ECO:0000256" key="11">
    <source>
        <dbReference type="ARBA" id="ARBA00023242"/>
    </source>
</evidence>
<keyword evidence="9" id="KW-0833">Ubl conjugation pathway</keyword>
<dbReference type="GO" id="GO:0005737">
    <property type="term" value="C:cytoplasm"/>
    <property type="evidence" value="ECO:0007669"/>
    <property type="project" value="UniProtKB-SubCell"/>
</dbReference>